<accession>A0A1E5URG0</accession>
<keyword evidence="4" id="KW-1185">Reference proteome</keyword>
<proteinExistence type="predicted"/>
<feature type="domain" description="MLLE-like" evidence="2">
    <location>
        <begin position="83"/>
        <end position="139"/>
    </location>
</feature>
<reference evidence="3 4" key="1">
    <citation type="submission" date="2016-09" db="EMBL/GenBank/DDBJ databases">
        <title>The draft genome of Dichanthelium oligosanthes: A C3 panicoid grass species.</title>
        <authorList>
            <person name="Studer A.J."/>
            <person name="Schnable J.C."/>
            <person name="Brutnell T.P."/>
        </authorList>
    </citation>
    <scope>NUCLEOTIDE SEQUENCE [LARGE SCALE GENOMIC DNA]</scope>
    <source>
        <strain evidence="4">cv. Kellogg 1175</strain>
        <tissue evidence="3">Leaf</tissue>
    </source>
</reference>
<dbReference type="PANTHER" id="PTHR46250:SF15">
    <property type="entry name" value="OS01G0523800 PROTEIN"/>
    <property type="match status" value="1"/>
</dbReference>
<dbReference type="EMBL" id="LWDX02066778">
    <property type="protein sequence ID" value="OEL15466.1"/>
    <property type="molecule type" value="Genomic_DNA"/>
</dbReference>
<evidence type="ECO:0000256" key="1">
    <source>
        <dbReference type="SAM" id="MobiDB-lite"/>
    </source>
</evidence>
<feature type="region of interest" description="Disordered" evidence="1">
    <location>
        <begin position="18"/>
        <end position="39"/>
    </location>
</feature>
<dbReference type="OrthoDB" id="681295at2759"/>
<name>A0A1E5URG0_9POAL</name>
<dbReference type="PANTHER" id="PTHR46250">
    <property type="entry name" value="MYB/SANT-LIKE DNA-BINDING DOMAIN PROTEIN-RELATED"/>
    <property type="match status" value="1"/>
</dbReference>
<dbReference type="Proteomes" id="UP000095767">
    <property type="component" value="Unassembled WGS sequence"/>
</dbReference>
<dbReference type="InterPro" id="IPR056623">
    <property type="entry name" value="MLLE_2"/>
</dbReference>
<dbReference type="Pfam" id="PF23950">
    <property type="entry name" value="MLLE_2"/>
    <property type="match status" value="1"/>
</dbReference>
<dbReference type="AlphaFoldDB" id="A0A1E5URG0"/>
<evidence type="ECO:0000259" key="2">
    <source>
        <dbReference type="Pfam" id="PF23950"/>
    </source>
</evidence>
<protein>
    <recommendedName>
        <fullName evidence="2">MLLE-like domain-containing protein</fullName>
    </recommendedName>
</protein>
<organism evidence="3 4">
    <name type="scientific">Dichanthelium oligosanthes</name>
    <dbReference type="NCBI Taxonomy" id="888268"/>
    <lineage>
        <taxon>Eukaryota</taxon>
        <taxon>Viridiplantae</taxon>
        <taxon>Streptophyta</taxon>
        <taxon>Embryophyta</taxon>
        <taxon>Tracheophyta</taxon>
        <taxon>Spermatophyta</taxon>
        <taxon>Magnoliopsida</taxon>
        <taxon>Liliopsida</taxon>
        <taxon>Poales</taxon>
        <taxon>Poaceae</taxon>
        <taxon>PACMAD clade</taxon>
        <taxon>Panicoideae</taxon>
        <taxon>Panicodae</taxon>
        <taxon>Paniceae</taxon>
        <taxon>Dichantheliinae</taxon>
        <taxon>Dichanthelium</taxon>
    </lineage>
</organism>
<gene>
    <name evidence="3" type="ORF">BAE44_0023514</name>
</gene>
<sequence length="140" mass="15801">METSRRSLDSWNSVDWTSSSYKRRKKDKDNSKGNDVSMSSDLFMDMVGGLRCDLSKASQYFGKMAEAMDREAKVQEEATQKDPMQIIQEKSIAELTRLGFTGSELLKAAGVFVKVPNKMAMLFAVPETLRREFIQNMLAG</sequence>
<comment type="caution">
    <text evidence="3">The sequence shown here is derived from an EMBL/GenBank/DDBJ whole genome shotgun (WGS) entry which is preliminary data.</text>
</comment>
<evidence type="ECO:0000313" key="3">
    <source>
        <dbReference type="EMBL" id="OEL15466.1"/>
    </source>
</evidence>
<evidence type="ECO:0000313" key="4">
    <source>
        <dbReference type="Proteomes" id="UP000095767"/>
    </source>
</evidence>